<dbReference type="PROSITE" id="PS51257">
    <property type="entry name" value="PROKAR_LIPOPROTEIN"/>
    <property type="match status" value="1"/>
</dbReference>
<evidence type="ECO:0000313" key="7">
    <source>
        <dbReference type="EMBL" id="QDU67208.1"/>
    </source>
</evidence>
<evidence type="ECO:0000313" key="8">
    <source>
        <dbReference type="Proteomes" id="UP000316921"/>
    </source>
</evidence>
<gene>
    <name evidence="7" type="primary">atsA_7</name>
    <name evidence="7" type="ORF">Pla133_22860</name>
</gene>
<dbReference type="AlphaFoldDB" id="A0A518BJR2"/>
<dbReference type="RefSeq" id="WP_145065178.1">
    <property type="nucleotide sequence ID" value="NZ_CP036287.1"/>
</dbReference>
<dbReference type="SUPFAM" id="SSF53649">
    <property type="entry name" value="Alkaline phosphatase-like"/>
    <property type="match status" value="1"/>
</dbReference>
<feature type="chain" id="PRO_5021852301" evidence="5">
    <location>
        <begin position="27"/>
        <end position="527"/>
    </location>
</feature>
<feature type="signal peptide" evidence="5">
    <location>
        <begin position="1"/>
        <end position="26"/>
    </location>
</feature>
<dbReference type="GO" id="GO:0004065">
    <property type="term" value="F:arylsulfatase activity"/>
    <property type="evidence" value="ECO:0007669"/>
    <property type="project" value="UniProtKB-EC"/>
</dbReference>
<dbReference type="PANTHER" id="PTHR43108">
    <property type="entry name" value="N-ACETYLGLUCOSAMINE-6-SULFATASE FAMILY MEMBER"/>
    <property type="match status" value="1"/>
</dbReference>
<dbReference type="InterPro" id="IPR024607">
    <property type="entry name" value="Sulfatase_CS"/>
</dbReference>
<dbReference type="PROSITE" id="PS00523">
    <property type="entry name" value="SULFATASE_1"/>
    <property type="match status" value="1"/>
</dbReference>
<evidence type="ECO:0000256" key="5">
    <source>
        <dbReference type="SAM" id="SignalP"/>
    </source>
</evidence>
<dbReference type="EMBL" id="CP036287">
    <property type="protein sequence ID" value="QDU67208.1"/>
    <property type="molecule type" value="Genomic_DNA"/>
</dbReference>
<evidence type="ECO:0000256" key="3">
    <source>
        <dbReference type="ARBA" id="ARBA00022801"/>
    </source>
</evidence>
<evidence type="ECO:0000256" key="4">
    <source>
        <dbReference type="ARBA" id="ARBA00023180"/>
    </source>
</evidence>
<keyword evidence="8" id="KW-1185">Reference proteome</keyword>
<proteinExistence type="inferred from homology"/>
<evidence type="ECO:0000256" key="1">
    <source>
        <dbReference type="ARBA" id="ARBA00008779"/>
    </source>
</evidence>
<evidence type="ECO:0000259" key="6">
    <source>
        <dbReference type="Pfam" id="PF00884"/>
    </source>
</evidence>
<dbReference type="Gene3D" id="3.40.720.10">
    <property type="entry name" value="Alkaline Phosphatase, subunit A"/>
    <property type="match status" value="1"/>
</dbReference>
<dbReference type="Proteomes" id="UP000316921">
    <property type="component" value="Chromosome"/>
</dbReference>
<dbReference type="KEGG" id="pbap:Pla133_22860"/>
<dbReference type="Pfam" id="PF00884">
    <property type="entry name" value="Sulfatase"/>
    <property type="match status" value="1"/>
</dbReference>
<dbReference type="PANTHER" id="PTHR43108:SF6">
    <property type="entry name" value="N-SULPHOGLUCOSAMINE SULPHOHYDROLASE"/>
    <property type="match status" value="1"/>
</dbReference>
<evidence type="ECO:0000256" key="2">
    <source>
        <dbReference type="ARBA" id="ARBA00022729"/>
    </source>
</evidence>
<comment type="similarity">
    <text evidence="1">Belongs to the sulfatase family.</text>
</comment>
<organism evidence="7 8">
    <name type="scientific">Engelhardtia mirabilis</name>
    <dbReference type="NCBI Taxonomy" id="2528011"/>
    <lineage>
        <taxon>Bacteria</taxon>
        <taxon>Pseudomonadati</taxon>
        <taxon>Planctomycetota</taxon>
        <taxon>Planctomycetia</taxon>
        <taxon>Planctomycetia incertae sedis</taxon>
        <taxon>Engelhardtia</taxon>
    </lineage>
</organism>
<keyword evidence="3 7" id="KW-0378">Hydrolase</keyword>
<reference evidence="7 8" key="1">
    <citation type="submission" date="2019-02" db="EMBL/GenBank/DDBJ databases">
        <title>Deep-cultivation of Planctomycetes and their phenomic and genomic characterization uncovers novel biology.</title>
        <authorList>
            <person name="Wiegand S."/>
            <person name="Jogler M."/>
            <person name="Boedeker C."/>
            <person name="Pinto D."/>
            <person name="Vollmers J."/>
            <person name="Rivas-Marin E."/>
            <person name="Kohn T."/>
            <person name="Peeters S.H."/>
            <person name="Heuer A."/>
            <person name="Rast P."/>
            <person name="Oberbeckmann S."/>
            <person name="Bunk B."/>
            <person name="Jeske O."/>
            <person name="Meyerdierks A."/>
            <person name="Storesund J.E."/>
            <person name="Kallscheuer N."/>
            <person name="Luecker S."/>
            <person name="Lage O.M."/>
            <person name="Pohl T."/>
            <person name="Merkel B.J."/>
            <person name="Hornburger P."/>
            <person name="Mueller R.-W."/>
            <person name="Bruemmer F."/>
            <person name="Labrenz M."/>
            <person name="Spormann A.M."/>
            <person name="Op den Camp H."/>
            <person name="Overmann J."/>
            <person name="Amann R."/>
            <person name="Jetten M.S.M."/>
            <person name="Mascher T."/>
            <person name="Medema M.H."/>
            <person name="Devos D.P."/>
            <person name="Kaster A.-K."/>
            <person name="Ovreas L."/>
            <person name="Rohde M."/>
            <person name="Galperin M.Y."/>
            <person name="Jogler C."/>
        </authorList>
    </citation>
    <scope>NUCLEOTIDE SEQUENCE [LARGE SCALE GENOMIC DNA]</scope>
    <source>
        <strain evidence="7 8">Pla133</strain>
    </source>
</reference>
<protein>
    <submittedName>
        <fullName evidence="7">Arylsulfatase</fullName>
        <ecNumber evidence="7">3.1.6.1</ecNumber>
    </submittedName>
</protein>
<keyword evidence="4" id="KW-0325">Glycoprotein</keyword>
<accession>A0A518BJR2</accession>
<dbReference type="InterPro" id="IPR000917">
    <property type="entry name" value="Sulfatase_N"/>
</dbReference>
<dbReference type="InterPro" id="IPR017850">
    <property type="entry name" value="Alkaline_phosphatase_core_sf"/>
</dbReference>
<dbReference type="EC" id="3.1.6.1" evidence="7"/>
<name>A0A518BJR2_9BACT</name>
<sequence length="527" mass="58985" precursor="true">MHRCAPARRVAAVLFFALVGCSAPDAADHSERREARGLTSRPNIVFILADDHAIEGFGAYGSERAYTPNLDRLAAEGLLFENAFCENSLCGPSRAAFLTGAYSHVHGFRQNGNSFDPSLDTFPRRLHDAGYQTALYGKWHLGSDPQGFDDWAILPGQGNYYSPDFIGPDGKFTVSGYVSDVVTDMAVEWLREERDPDAPFLLHVHHKAPHRTWMPGPQELSLWADEDLPEPATLFDDWSGRAPAAAEQEMTIANHLWPAHDLKLPIPAGVELTGPDRWAQALLDRMSDDERAAWDAHFGPRNDAFLADPPEGDERVRWNYQRYIKNYLRSVAGVDRNVGRLLAELDELGLAENTLIVYASDQGFYLGEHGWYDKRWMYEESLRLPLVMRWPGVIEAGRREGALVQNIDLAATLCELAGTPAPTLNQGRSLVPLVAGREPAGWREAIYYHYYEWGTHNVAPHFGVRTERYKWIVYPGVEGESEAAVELFDLEADPHELHSVHADPAYAGRRAELEARLAQMRVAVGES</sequence>
<feature type="domain" description="Sulfatase N-terminal" evidence="6">
    <location>
        <begin position="42"/>
        <end position="418"/>
    </location>
</feature>
<dbReference type="CDD" id="cd16031">
    <property type="entry name" value="G6S_like"/>
    <property type="match status" value="1"/>
</dbReference>
<keyword evidence="2 5" id="KW-0732">Signal</keyword>